<dbReference type="InterPro" id="IPR041490">
    <property type="entry name" value="KstR2_TetR_C"/>
</dbReference>
<dbReference type="SUPFAM" id="SSF46689">
    <property type="entry name" value="Homeodomain-like"/>
    <property type="match status" value="1"/>
</dbReference>
<dbReference type="Proteomes" id="UP000027746">
    <property type="component" value="Unassembled WGS sequence"/>
</dbReference>
<comment type="caution">
    <text evidence="6">The sequence shown here is derived from an EMBL/GenBank/DDBJ whole genome shotgun (WGS) entry which is preliminary data.</text>
</comment>
<evidence type="ECO:0000313" key="6">
    <source>
        <dbReference type="EMBL" id="KEJ93906.1"/>
    </source>
</evidence>
<evidence type="ECO:0000259" key="5">
    <source>
        <dbReference type="PROSITE" id="PS50977"/>
    </source>
</evidence>
<keyword evidence="3" id="KW-0804">Transcription</keyword>
<dbReference type="Pfam" id="PF17932">
    <property type="entry name" value="TetR_C_24"/>
    <property type="match status" value="1"/>
</dbReference>
<reference evidence="6 7" key="1">
    <citation type="submission" date="2014-01" db="EMBL/GenBank/DDBJ databases">
        <title>Sulfitobacter sp. H3 (MCCC 1A00686) Genome Sequencing.</title>
        <authorList>
            <person name="Lai Q."/>
            <person name="Hong Z."/>
        </authorList>
    </citation>
    <scope>NUCLEOTIDE SEQUENCE [LARGE SCALE GENOMIC DNA]</scope>
    <source>
        <strain evidence="6 7">H3</strain>
    </source>
</reference>
<dbReference type="InterPro" id="IPR001647">
    <property type="entry name" value="HTH_TetR"/>
</dbReference>
<dbReference type="PANTHER" id="PTHR30055">
    <property type="entry name" value="HTH-TYPE TRANSCRIPTIONAL REGULATOR RUTR"/>
    <property type="match status" value="1"/>
</dbReference>
<evidence type="ECO:0000256" key="4">
    <source>
        <dbReference type="PROSITE-ProRule" id="PRU00335"/>
    </source>
</evidence>
<evidence type="ECO:0000256" key="3">
    <source>
        <dbReference type="ARBA" id="ARBA00023163"/>
    </source>
</evidence>
<protein>
    <submittedName>
        <fullName evidence="6">Transcriptional regulator</fullName>
    </submittedName>
</protein>
<dbReference type="RefSeq" id="WP_073194595.1">
    <property type="nucleotide sequence ID" value="NZ_CP086770.1"/>
</dbReference>
<gene>
    <name evidence="6" type="ORF">SUH3_12400</name>
</gene>
<accession>A0A073IWR3</accession>
<evidence type="ECO:0000313" key="7">
    <source>
        <dbReference type="Proteomes" id="UP000027746"/>
    </source>
</evidence>
<dbReference type="InterPro" id="IPR050109">
    <property type="entry name" value="HTH-type_TetR-like_transc_reg"/>
</dbReference>
<dbReference type="PANTHER" id="PTHR30055:SF240">
    <property type="entry name" value="HTH-TYPE TRANSCRIPTIONAL REGULATOR ACRR"/>
    <property type="match status" value="1"/>
</dbReference>
<dbReference type="Gene3D" id="1.10.10.60">
    <property type="entry name" value="Homeodomain-like"/>
    <property type="match status" value="1"/>
</dbReference>
<proteinExistence type="predicted"/>
<dbReference type="PROSITE" id="PS01081">
    <property type="entry name" value="HTH_TETR_1"/>
    <property type="match status" value="1"/>
</dbReference>
<dbReference type="GO" id="GO:0003700">
    <property type="term" value="F:DNA-binding transcription factor activity"/>
    <property type="evidence" value="ECO:0007669"/>
    <property type="project" value="TreeGrafter"/>
</dbReference>
<dbReference type="EMBL" id="JAMD01000023">
    <property type="protein sequence ID" value="KEJ93906.1"/>
    <property type="molecule type" value="Genomic_DNA"/>
</dbReference>
<dbReference type="InterPro" id="IPR009057">
    <property type="entry name" value="Homeodomain-like_sf"/>
</dbReference>
<dbReference type="InterPro" id="IPR023772">
    <property type="entry name" value="DNA-bd_HTH_TetR-type_CS"/>
</dbReference>
<keyword evidence="2 4" id="KW-0238">DNA-binding</keyword>
<dbReference type="AlphaFoldDB" id="A0A073IWR3"/>
<dbReference type="SUPFAM" id="SSF48498">
    <property type="entry name" value="Tetracyclin repressor-like, C-terminal domain"/>
    <property type="match status" value="1"/>
</dbReference>
<dbReference type="Pfam" id="PF00440">
    <property type="entry name" value="TetR_N"/>
    <property type="match status" value="1"/>
</dbReference>
<dbReference type="PROSITE" id="PS50977">
    <property type="entry name" value="HTH_TETR_2"/>
    <property type="match status" value="1"/>
</dbReference>
<evidence type="ECO:0000256" key="2">
    <source>
        <dbReference type="ARBA" id="ARBA00023125"/>
    </source>
</evidence>
<evidence type="ECO:0000256" key="1">
    <source>
        <dbReference type="ARBA" id="ARBA00023015"/>
    </source>
</evidence>
<sequence length="242" mass="27161">MLNIDDLRTEALCRHILERHRDTITVKKPDFALRKLKVIITAALELSNLKGFQVMSLRDLSSASGVSMGGLYAYFDTKDTLLKMILSEVTDAVQRTLSTPPPEVYGDPVAHLNWLIDAHVRMTEEMLPWFTFSFMEAKNFPRAARQKAVDSEELTERYIADVLNEGIASHVFRSDTSPLLAALIKPLLQDWYVKRTKYQRRAVPIDTYISTVQTLILSACLEKSGSGVDAVIRTQDTAAGSV</sequence>
<feature type="domain" description="HTH tetR-type" evidence="5">
    <location>
        <begin position="33"/>
        <end position="93"/>
    </location>
</feature>
<keyword evidence="1" id="KW-0805">Transcription regulation</keyword>
<dbReference type="Gene3D" id="1.10.357.10">
    <property type="entry name" value="Tetracycline Repressor, domain 2"/>
    <property type="match status" value="1"/>
</dbReference>
<dbReference type="GO" id="GO:0000976">
    <property type="term" value="F:transcription cis-regulatory region binding"/>
    <property type="evidence" value="ECO:0007669"/>
    <property type="project" value="TreeGrafter"/>
</dbReference>
<name>A0A073IWR3_9RHOB</name>
<organism evidence="6 7">
    <name type="scientific">Pseudosulfitobacter pseudonitzschiae</name>
    <dbReference type="NCBI Taxonomy" id="1402135"/>
    <lineage>
        <taxon>Bacteria</taxon>
        <taxon>Pseudomonadati</taxon>
        <taxon>Pseudomonadota</taxon>
        <taxon>Alphaproteobacteria</taxon>
        <taxon>Rhodobacterales</taxon>
        <taxon>Roseobacteraceae</taxon>
        <taxon>Pseudosulfitobacter</taxon>
    </lineage>
</organism>
<keyword evidence="7" id="KW-1185">Reference proteome</keyword>
<dbReference type="PRINTS" id="PR00455">
    <property type="entry name" value="HTHTETR"/>
</dbReference>
<dbReference type="InterPro" id="IPR036271">
    <property type="entry name" value="Tet_transcr_reg_TetR-rel_C_sf"/>
</dbReference>
<feature type="DNA-binding region" description="H-T-H motif" evidence="4">
    <location>
        <begin position="56"/>
        <end position="75"/>
    </location>
</feature>